<proteinExistence type="predicted"/>
<dbReference type="Proteomes" id="UP000009134">
    <property type="component" value="Chromosome"/>
</dbReference>
<name>Q2G9I9_NOVAD</name>
<dbReference type="KEGG" id="nar:Saro_1039"/>
<sequence>MAKKFFTKASPRAAAGIRRLYEGKGYTVRSMLQTDGTVTVVAMKDTDLEAMAERHSAYREGVSA</sequence>
<accession>Q2G9I9</accession>
<dbReference type="EMBL" id="CP000248">
    <property type="protein sequence ID" value="ABD25484.1"/>
    <property type="molecule type" value="Genomic_DNA"/>
</dbReference>
<organism evidence="1 2">
    <name type="scientific">Novosphingobium aromaticivorans (strain ATCC 700278 / DSM 12444 / CCUG 56034 / CIP 105152 / NBRC 16084 / F199)</name>
    <dbReference type="NCBI Taxonomy" id="279238"/>
    <lineage>
        <taxon>Bacteria</taxon>
        <taxon>Pseudomonadati</taxon>
        <taxon>Pseudomonadota</taxon>
        <taxon>Alphaproteobacteria</taxon>
        <taxon>Sphingomonadales</taxon>
        <taxon>Sphingomonadaceae</taxon>
        <taxon>Novosphingobium</taxon>
    </lineage>
</organism>
<evidence type="ECO:0000313" key="2">
    <source>
        <dbReference type="Proteomes" id="UP000009134"/>
    </source>
</evidence>
<dbReference type="STRING" id="279238.Saro_1039"/>
<keyword evidence="2" id="KW-1185">Reference proteome</keyword>
<dbReference type="HOGENOM" id="CLU_2863347_0_0_5"/>
<reference evidence="2" key="1">
    <citation type="submission" date="2006-01" db="EMBL/GenBank/DDBJ databases">
        <title>Complete sequence of Novosphingobium aromaticivorans DSM 12444.</title>
        <authorList>
            <consortium name="US DOE Joint Genome Institute"/>
            <person name="Copeland A."/>
            <person name="Lucas S."/>
            <person name="Lapidus A."/>
            <person name="Barry K."/>
            <person name="Detter J.C."/>
            <person name="Glavina T."/>
            <person name="Hammon N."/>
            <person name="Israni S."/>
            <person name="Pitluck S."/>
            <person name="Chain P."/>
            <person name="Malfatti S."/>
            <person name="Shin M."/>
            <person name="Vergez L."/>
            <person name="Schmutz J."/>
            <person name="Larimer F."/>
            <person name="Land M."/>
            <person name="Kyrpides N."/>
            <person name="Ivanova N."/>
            <person name="Fredrickson J."/>
            <person name="Balkwill D."/>
            <person name="Romine M.F."/>
            <person name="Richardson P."/>
        </authorList>
    </citation>
    <scope>NUCLEOTIDE SEQUENCE [LARGE SCALE GENOMIC DNA]</scope>
    <source>
        <strain evidence="2">ATCC 700278 / DSM 12444 / CCUG 56034 / CIP 105152 / NBRC 16084 / F199</strain>
    </source>
</reference>
<dbReference type="RefSeq" id="WP_011444698.1">
    <property type="nucleotide sequence ID" value="NC_007794.1"/>
</dbReference>
<dbReference type="AlphaFoldDB" id="Q2G9I9"/>
<evidence type="ECO:0000313" key="1">
    <source>
        <dbReference type="EMBL" id="ABD25484.1"/>
    </source>
</evidence>
<protein>
    <submittedName>
        <fullName evidence="1">Uncharacterized protein</fullName>
    </submittedName>
</protein>
<gene>
    <name evidence="1" type="ordered locus">Saro_1039</name>
</gene>